<dbReference type="InterPro" id="IPR001646">
    <property type="entry name" value="5peptide_repeat"/>
</dbReference>
<dbReference type="PANTHER" id="PTHR14136">
    <property type="entry name" value="BTB_POZ DOMAIN-CONTAINING PROTEIN KCTD9"/>
    <property type="match status" value="1"/>
</dbReference>
<dbReference type="RefSeq" id="WP_323737653.1">
    <property type="nucleotide sequence ID" value="NZ_CP112932.1"/>
</dbReference>
<dbReference type="PANTHER" id="PTHR14136:SF17">
    <property type="entry name" value="BTB_POZ DOMAIN-CONTAINING PROTEIN KCTD9"/>
    <property type="match status" value="1"/>
</dbReference>
<proteinExistence type="predicted"/>
<organism evidence="1 2">
    <name type="scientific">Candidatus Trichorickettsia mobilis</name>
    <dbReference type="NCBI Taxonomy" id="1346319"/>
    <lineage>
        <taxon>Bacteria</taxon>
        <taxon>Pseudomonadati</taxon>
        <taxon>Pseudomonadota</taxon>
        <taxon>Alphaproteobacteria</taxon>
        <taxon>Rickettsiales</taxon>
        <taxon>Rickettsiaceae</taxon>
        <taxon>Rickettsieae</taxon>
        <taxon>Candidatus Trichorickettsia</taxon>
    </lineage>
</organism>
<reference evidence="1 2" key="1">
    <citation type="submission" date="2022-10" db="EMBL/GenBank/DDBJ databases">
        <title>Host association and intracellularity evolved multiple times independently in the Rickettsiales.</title>
        <authorList>
            <person name="Castelli M."/>
            <person name="Nardi T."/>
            <person name="Gammuto L."/>
            <person name="Bellinzona G."/>
            <person name="Sabaneyeva E."/>
            <person name="Potekhin A."/>
            <person name="Serra V."/>
            <person name="Petroni G."/>
            <person name="Sassera D."/>
        </authorList>
    </citation>
    <scope>NUCLEOTIDE SEQUENCE [LARGE SCALE GENOMIC DNA]</scope>
    <source>
        <strain evidence="1 2">Kr 154-4</strain>
    </source>
</reference>
<evidence type="ECO:0000313" key="2">
    <source>
        <dbReference type="Proteomes" id="UP001326613"/>
    </source>
</evidence>
<gene>
    <name evidence="1" type="ORF">Trichorick_00709</name>
</gene>
<dbReference type="EMBL" id="CP112932">
    <property type="protein sequence ID" value="WPY00821.1"/>
    <property type="molecule type" value="Genomic_DNA"/>
</dbReference>
<dbReference type="Pfam" id="PF00805">
    <property type="entry name" value="Pentapeptide"/>
    <property type="match status" value="5"/>
</dbReference>
<accession>A0ABZ0UTI6</accession>
<name>A0ABZ0UTI6_9RICK</name>
<keyword evidence="2" id="KW-1185">Reference proteome</keyword>
<sequence>MAKSDESLKLDLNVKIEAYKPTLDEIKNYVQAQQQALKENSNITLNDYLKENSAHKGSNTVVVADLSGMEFDREYKDGTAVSSLLDLKGADFSGSVIKNTSFTNCDLTDAVFCDTDLTNANFKGNNTIKNIDFRGADLATCKFSSEYKDYHQLGMGNRVEGIKFNTTSALGRQYADIKADVFRTIEHQELVKEKEQALNAAYKNLTNVEAMYVKIGVDTGNKRYDDLVVELEQAKSGGFPNKEYTELLNKKKQEVKEAYSKLSYTETAWAYAGTSTGNKKYDKLSAELKEMRAKPPEKEYIMHKSFQNVFSSQSDNFDPAYIRGSSKAERDQPKGYVELSRENVVAYLDRIKTQPELSLNDFAKEIKKEELAKEGKELDPNTKYIADCSAKGNTDSTNSLRKVDLSGLDFTNAKIDGVSFAGSDLRGCNFTGADISRSSFEGADLGLKRIEVNGSTRTQGVIFNNTTARDANFFNTNFNAATIKDSDFKRAHMPRSDGAFAQIENTNFDYANIKNGKWDNVEINKATFNFANLEGISLAGADMKRVQAQHAILNNAVLNNCKVIESDFSNALMKDVHAIKAKFQDTLLNDIKAPGINLSESELAGFTQLKGADLTEAILKKVKAEQIDFEKATLDKVNAEFGNFTGANLEGVKARFANLDKAILDKADASGVDMTGAKLTSAKARGADFTKAIMEGVDGQKADLTSAVLESANIRSANLREAILAKVNMEKAEVDAATNLAKANIKEAKGDLKEFNSEGKVTNEKKIH</sequence>
<dbReference type="InterPro" id="IPR051082">
    <property type="entry name" value="Pentapeptide-BTB/POZ_domain"/>
</dbReference>
<dbReference type="SUPFAM" id="SSF141571">
    <property type="entry name" value="Pentapeptide repeat-like"/>
    <property type="match status" value="3"/>
</dbReference>
<dbReference type="Gene3D" id="2.160.20.80">
    <property type="entry name" value="E3 ubiquitin-protein ligase SopA"/>
    <property type="match status" value="3"/>
</dbReference>
<dbReference type="Proteomes" id="UP001326613">
    <property type="component" value="Chromosome"/>
</dbReference>
<evidence type="ECO:0000313" key="1">
    <source>
        <dbReference type="EMBL" id="WPY00821.1"/>
    </source>
</evidence>
<protein>
    <submittedName>
        <fullName evidence="1">Pentapeptide repeat-containing protein</fullName>
    </submittedName>
</protein>